<dbReference type="PANTHER" id="PTHR33799">
    <property type="entry name" value="PTS PERMEASE-RELATED-RELATED"/>
    <property type="match status" value="1"/>
</dbReference>
<comment type="subcellular location">
    <subcellularLocation>
        <location evidence="1">Cytoplasm</location>
    </subcellularLocation>
</comment>
<reference evidence="9 10" key="1">
    <citation type="journal article" date="2015" name="Genome Announc.">
        <title>Expanding the biotechnology potential of lactobacilli through comparative genomics of 213 strains and associated genera.</title>
        <authorList>
            <person name="Sun Z."/>
            <person name="Harris H.M."/>
            <person name="McCann A."/>
            <person name="Guo C."/>
            <person name="Argimon S."/>
            <person name="Zhang W."/>
            <person name="Yang X."/>
            <person name="Jeffery I.B."/>
            <person name="Cooney J.C."/>
            <person name="Kagawa T.F."/>
            <person name="Liu W."/>
            <person name="Song Y."/>
            <person name="Salvetti E."/>
            <person name="Wrobel A."/>
            <person name="Rasinkangas P."/>
            <person name="Parkhill J."/>
            <person name="Rea M.C."/>
            <person name="O'Sullivan O."/>
            <person name="Ritari J."/>
            <person name="Douillard F.P."/>
            <person name="Paul Ross R."/>
            <person name="Yang R."/>
            <person name="Briner A.E."/>
            <person name="Felis G.E."/>
            <person name="de Vos W.M."/>
            <person name="Barrangou R."/>
            <person name="Klaenhammer T.R."/>
            <person name="Caufield P.W."/>
            <person name="Cui Y."/>
            <person name="Zhang H."/>
            <person name="O'Toole P.W."/>
        </authorList>
    </citation>
    <scope>NUCLEOTIDE SEQUENCE [LARGE SCALE GENOMIC DNA]</scope>
    <source>
        <strain evidence="9 10">DSM 17757</strain>
    </source>
</reference>
<keyword evidence="5" id="KW-0808">Transferase</keyword>
<dbReference type="CDD" id="cd00006">
    <property type="entry name" value="PTS_IIA_man"/>
    <property type="match status" value="1"/>
</dbReference>
<dbReference type="InterPro" id="IPR004701">
    <property type="entry name" value="PTS_EIIA_man-typ"/>
</dbReference>
<dbReference type="InterPro" id="IPR051471">
    <property type="entry name" value="Bacterial_PTS_sugar_comp"/>
</dbReference>
<sequence length="139" mass="15254">MKALLVCTHGKSAKELVASAEMICGKQQNCASIPFTMGESPDKLMADLESKIQGLDLSDGLLCLTDLKGGTPFNILVKMTQTNPSLEIVTGVNIPMLLEFFIRREQSEMPDLIKQVIEAGHSGIYQYVFLPESGKDEDF</sequence>
<proteinExistence type="predicted"/>
<keyword evidence="3" id="KW-0963">Cytoplasm</keyword>
<evidence type="ECO:0000256" key="1">
    <source>
        <dbReference type="ARBA" id="ARBA00004496"/>
    </source>
</evidence>
<dbReference type="Gene3D" id="3.40.50.510">
    <property type="entry name" value="Phosphotransferase system, mannose-type IIA component"/>
    <property type="match status" value="1"/>
</dbReference>
<organism evidence="9 10">
    <name type="scientific">Pediococcus cellicola</name>
    <dbReference type="NCBI Taxonomy" id="319652"/>
    <lineage>
        <taxon>Bacteria</taxon>
        <taxon>Bacillati</taxon>
        <taxon>Bacillota</taxon>
        <taxon>Bacilli</taxon>
        <taxon>Lactobacillales</taxon>
        <taxon>Lactobacillaceae</taxon>
        <taxon>Pediococcus</taxon>
    </lineage>
</organism>
<dbReference type="GO" id="GO:0016020">
    <property type="term" value="C:membrane"/>
    <property type="evidence" value="ECO:0007669"/>
    <property type="project" value="InterPro"/>
</dbReference>
<evidence type="ECO:0000259" key="8">
    <source>
        <dbReference type="PROSITE" id="PS51096"/>
    </source>
</evidence>
<name>A0A0R2IJ86_9LACO</name>
<dbReference type="SUPFAM" id="SSF53062">
    <property type="entry name" value="PTS system fructose IIA component-like"/>
    <property type="match status" value="1"/>
</dbReference>
<evidence type="ECO:0000256" key="7">
    <source>
        <dbReference type="ARBA" id="ARBA00022777"/>
    </source>
</evidence>
<dbReference type="OrthoDB" id="9799827at2"/>
<keyword evidence="2" id="KW-0813">Transport</keyword>
<evidence type="ECO:0000256" key="4">
    <source>
        <dbReference type="ARBA" id="ARBA00022597"/>
    </source>
</evidence>
<keyword evidence="7" id="KW-0418">Kinase</keyword>
<dbReference type="InterPro" id="IPR036662">
    <property type="entry name" value="PTS_EIIA_man-typ_sf"/>
</dbReference>
<dbReference type="RefSeq" id="WP_057752738.1">
    <property type="nucleotide sequence ID" value="NZ_BJVH01000012.1"/>
</dbReference>
<keyword evidence="6" id="KW-0598">Phosphotransferase system</keyword>
<dbReference type="GO" id="GO:0009401">
    <property type="term" value="P:phosphoenolpyruvate-dependent sugar phosphotransferase system"/>
    <property type="evidence" value="ECO:0007669"/>
    <property type="project" value="UniProtKB-KW"/>
</dbReference>
<evidence type="ECO:0000256" key="5">
    <source>
        <dbReference type="ARBA" id="ARBA00022679"/>
    </source>
</evidence>
<comment type="caution">
    <text evidence="9">The sequence shown here is derived from an EMBL/GenBank/DDBJ whole genome shotgun (WGS) entry which is preliminary data.</text>
</comment>
<dbReference type="Pfam" id="PF03610">
    <property type="entry name" value="EIIA-man"/>
    <property type="match status" value="1"/>
</dbReference>
<dbReference type="GO" id="GO:0016301">
    <property type="term" value="F:kinase activity"/>
    <property type="evidence" value="ECO:0007669"/>
    <property type="project" value="UniProtKB-KW"/>
</dbReference>
<dbReference type="AlphaFoldDB" id="A0A0R2IJ86"/>
<evidence type="ECO:0000313" key="10">
    <source>
        <dbReference type="Proteomes" id="UP000051568"/>
    </source>
</evidence>
<dbReference type="InterPro" id="IPR033887">
    <property type="entry name" value="PTS_IIA_man"/>
</dbReference>
<keyword evidence="4" id="KW-0762">Sugar transport</keyword>
<dbReference type="PANTHER" id="PTHR33799:SF1">
    <property type="entry name" value="PTS SYSTEM MANNOSE-SPECIFIC EIIAB COMPONENT-RELATED"/>
    <property type="match status" value="1"/>
</dbReference>
<dbReference type="EMBL" id="JQBR01000013">
    <property type="protein sequence ID" value="KRN65049.1"/>
    <property type="molecule type" value="Genomic_DNA"/>
</dbReference>
<evidence type="ECO:0000313" key="9">
    <source>
        <dbReference type="EMBL" id="KRN65049.1"/>
    </source>
</evidence>
<dbReference type="Proteomes" id="UP000051568">
    <property type="component" value="Unassembled WGS sequence"/>
</dbReference>
<evidence type="ECO:0000256" key="3">
    <source>
        <dbReference type="ARBA" id="ARBA00022490"/>
    </source>
</evidence>
<evidence type="ECO:0000256" key="6">
    <source>
        <dbReference type="ARBA" id="ARBA00022683"/>
    </source>
</evidence>
<evidence type="ECO:0000256" key="2">
    <source>
        <dbReference type="ARBA" id="ARBA00022448"/>
    </source>
</evidence>
<dbReference type="GO" id="GO:0005737">
    <property type="term" value="C:cytoplasm"/>
    <property type="evidence" value="ECO:0007669"/>
    <property type="project" value="UniProtKB-SubCell"/>
</dbReference>
<protein>
    <recommendedName>
        <fullName evidence="8">PTS EIIA type-4 domain-containing protein</fullName>
    </recommendedName>
</protein>
<accession>A0A0R2IJ86</accession>
<dbReference type="STRING" id="319652.IV80_GL000559"/>
<keyword evidence="10" id="KW-1185">Reference proteome</keyword>
<dbReference type="PATRIC" id="fig|319652.3.peg.566"/>
<dbReference type="PROSITE" id="PS51096">
    <property type="entry name" value="PTS_EIIA_TYPE_4"/>
    <property type="match status" value="1"/>
</dbReference>
<feature type="domain" description="PTS EIIA type-4" evidence="8">
    <location>
        <begin position="1"/>
        <end position="124"/>
    </location>
</feature>
<gene>
    <name evidence="9" type="ORF">IV80_GL000559</name>
</gene>